<dbReference type="Proteomes" id="UP000041254">
    <property type="component" value="Unassembled WGS sequence"/>
</dbReference>
<sequence>MAEHAELLGYIKATGRPGDLSTYRGKNVAFHAAGAKDLRQVVTDSSAVEELIESAVKRLTMFKTEFNIKPVVCFEGALSPPEAQGGIFLRCWGNRDIFDAQRKIGQQMHKALEKVGIFCIQCPGYASAQCGSLGERKEVALVVGMHYDIFQWKCPRVMYDLAEDGKGLLVELDSVMKDWGLHNQYDLTLAFTLFATLNQDENQPLQPKEAFTKAINKAKSGASGATAGRK</sequence>
<reference evidence="1 2" key="1">
    <citation type="submission" date="2014-11" db="EMBL/GenBank/DDBJ databases">
        <authorList>
            <person name="Zhu J."/>
            <person name="Qi W."/>
            <person name="Song R."/>
        </authorList>
    </citation>
    <scope>NUCLEOTIDE SEQUENCE [LARGE SCALE GENOMIC DNA]</scope>
</reference>
<dbReference type="SUPFAM" id="SSF88723">
    <property type="entry name" value="PIN domain-like"/>
    <property type="match status" value="1"/>
</dbReference>
<keyword evidence="2" id="KW-1185">Reference proteome</keyword>
<name>A0A0G4GA92_VITBC</name>
<accession>A0A0G4GA92</accession>
<dbReference type="VEuPathDB" id="CryptoDB:Vbra_17270"/>
<protein>
    <submittedName>
        <fullName evidence="1">Uncharacterized protein</fullName>
    </submittedName>
</protein>
<dbReference type="EMBL" id="CDMY01000604">
    <property type="protein sequence ID" value="CEM25868.1"/>
    <property type="molecule type" value="Genomic_DNA"/>
</dbReference>
<dbReference type="Gene3D" id="3.40.50.1010">
    <property type="entry name" value="5'-nuclease"/>
    <property type="match status" value="1"/>
</dbReference>
<organism evidence="1 2">
    <name type="scientific">Vitrella brassicaformis (strain CCMP3155)</name>
    <dbReference type="NCBI Taxonomy" id="1169540"/>
    <lineage>
        <taxon>Eukaryota</taxon>
        <taxon>Sar</taxon>
        <taxon>Alveolata</taxon>
        <taxon>Colpodellida</taxon>
        <taxon>Vitrellaceae</taxon>
        <taxon>Vitrella</taxon>
    </lineage>
</organism>
<evidence type="ECO:0000313" key="2">
    <source>
        <dbReference type="Proteomes" id="UP000041254"/>
    </source>
</evidence>
<proteinExistence type="predicted"/>
<evidence type="ECO:0000313" key="1">
    <source>
        <dbReference type="EMBL" id="CEM25868.1"/>
    </source>
</evidence>
<gene>
    <name evidence="1" type="ORF">Vbra_17270</name>
</gene>
<dbReference type="InterPro" id="IPR029060">
    <property type="entry name" value="PIN-like_dom_sf"/>
</dbReference>
<dbReference type="InParanoid" id="A0A0G4GA92"/>
<dbReference type="PhylomeDB" id="A0A0G4GA92"/>
<dbReference type="AlphaFoldDB" id="A0A0G4GA92"/>